<dbReference type="GO" id="GO:0070402">
    <property type="term" value="F:NADPH binding"/>
    <property type="evidence" value="ECO:0007669"/>
    <property type="project" value="TreeGrafter"/>
</dbReference>
<dbReference type="Gene3D" id="3.90.180.10">
    <property type="entry name" value="Medium-chain alcohol dehydrogenases, catalytic domain"/>
    <property type="match status" value="1"/>
</dbReference>
<dbReference type="InterPro" id="IPR013154">
    <property type="entry name" value="ADH-like_N"/>
</dbReference>
<dbReference type="NCBIfam" id="TIGR02824">
    <property type="entry name" value="quinone_pig3"/>
    <property type="match status" value="1"/>
</dbReference>
<dbReference type="RefSeq" id="WP_072716075.1">
    <property type="nucleotide sequence ID" value="NZ_FRAU01000008.1"/>
</dbReference>
<dbReference type="CDD" id="cd05276">
    <property type="entry name" value="p53_inducible_oxidoreductase"/>
    <property type="match status" value="1"/>
</dbReference>
<keyword evidence="2" id="KW-0560">Oxidoreductase</keyword>
<protein>
    <submittedName>
        <fullName evidence="4">Putative NAD(P)H quinone oxidoreductase, PIG3 family</fullName>
    </submittedName>
</protein>
<dbReference type="Proteomes" id="UP000185812">
    <property type="component" value="Unassembled WGS sequence"/>
</dbReference>
<dbReference type="SUPFAM" id="SSF50129">
    <property type="entry name" value="GroES-like"/>
    <property type="match status" value="1"/>
</dbReference>
<dbReference type="SUPFAM" id="SSF51735">
    <property type="entry name" value="NAD(P)-binding Rossmann-fold domains"/>
    <property type="match status" value="1"/>
</dbReference>
<dbReference type="SMART" id="SM00829">
    <property type="entry name" value="PKS_ER"/>
    <property type="match status" value="1"/>
</dbReference>
<dbReference type="STRING" id="633813.SAMN04488087_2256"/>
<accession>A0A1M6WAN1</accession>
<dbReference type="InterPro" id="IPR011032">
    <property type="entry name" value="GroES-like_sf"/>
</dbReference>
<evidence type="ECO:0000259" key="3">
    <source>
        <dbReference type="SMART" id="SM00829"/>
    </source>
</evidence>
<sequence length="326" mass="35008">MRAVLVRAPGGPENLYIGEFPTPAPGPGELLVRVCATSLNRADLLQRAGKYPPPPGASPILGLDVAGTVVALGPGVTGWQMGDRVFGLVEGGGYAEYAVLPAAMAMRIPDNLSCEEAAAIPEVFLTAYQALCWLGQLQKNEHVLVHAGASGVGTAAIQLARRIGAHVHITASAPKHSVCQALGAETTIDYRREDFAERVLQATGGNGVHVVLDFVGAPYLAANLRCLAPDGRIVLLATLGGSRVASFDLRLLFARWAHVMASTLRNRSRDYKGRLTQEFAERFLSDFAAGRLRPVIDRIYDWTEVVDAHRRMEANQNVGKIVLRIS</sequence>
<organism evidence="4 5">
    <name type="scientific">Rhodothermus profundi</name>
    <dbReference type="NCBI Taxonomy" id="633813"/>
    <lineage>
        <taxon>Bacteria</taxon>
        <taxon>Pseudomonadati</taxon>
        <taxon>Rhodothermota</taxon>
        <taxon>Rhodothermia</taxon>
        <taxon>Rhodothermales</taxon>
        <taxon>Rhodothermaceae</taxon>
        <taxon>Rhodothermus</taxon>
    </lineage>
</organism>
<dbReference type="PANTHER" id="PTHR48106:SF18">
    <property type="entry name" value="QUINONE OXIDOREDUCTASE PIG3"/>
    <property type="match status" value="1"/>
</dbReference>
<evidence type="ECO:0000313" key="5">
    <source>
        <dbReference type="Proteomes" id="UP000185812"/>
    </source>
</evidence>
<dbReference type="Pfam" id="PF13602">
    <property type="entry name" value="ADH_zinc_N_2"/>
    <property type="match status" value="1"/>
</dbReference>
<dbReference type="GO" id="GO:0016651">
    <property type="term" value="F:oxidoreductase activity, acting on NAD(P)H"/>
    <property type="evidence" value="ECO:0007669"/>
    <property type="project" value="TreeGrafter"/>
</dbReference>
<dbReference type="PANTHER" id="PTHR48106">
    <property type="entry name" value="QUINONE OXIDOREDUCTASE PIG3-RELATED"/>
    <property type="match status" value="1"/>
</dbReference>
<evidence type="ECO:0000313" key="4">
    <source>
        <dbReference type="EMBL" id="SHK90791.1"/>
    </source>
</evidence>
<keyword evidence="1" id="KW-0521">NADP</keyword>
<evidence type="ECO:0000256" key="2">
    <source>
        <dbReference type="ARBA" id="ARBA00023002"/>
    </source>
</evidence>
<name>A0A1M6WAN1_9BACT</name>
<dbReference type="Gene3D" id="3.40.50.720">
    <property type="entry name" value="NAD(P)-binding Rossmann-like Domain"/>
    <property type="match status" value="1"/>
</dbReference>
<dbReference type="AlphaFoldDB" id="A0A1M6WAN1"/>
<feature type="domain" description="Enoyl reductase (ER)" evidence="3">
    <location>
        <begin position="10"/>
        <end position="323"/>
    </location>
</feature>
<dbReference type="EMBL" id="FRAU01000008">
    <property type="protein sequence ID" value="SHK90791.1"/>
    <property type="molecule type" value="Genomic_DNA"/>
</dbReference>
<dbReference type="InterPro" id="IPR036291">
    <property type="entry name" value="NAD(P)-bd_dom_sf"/>
</dbReference>
<dbReference type="OrthoDB" id="9787435at2"/>
<dbReference type="InterPro" id="IPR020843">
    <property type="entry name" value="ER"/>
</dbReference>
<gene>
    <name evidence="4" type="ORF">SAMN04488087_2256</name>
</gene>
<keyword evidence="5" id="KW-1185">Reference proteome</keyword>
<proteinExistence type="predicted"/>
<dbReference type="InterPro" id="IPR014189">
    <property type="entry name" value="Quinone_OxRdtase_PIG3"/>
</dbReference>
<evidence type="ECO:0000256" key="1">
    <source>
        <dbReference type="ARBA" id="ARBA00022857"/>
    </source>
</evidence>
<dbReference type="Pfam" id="PF08240">
    <property type="entry name" value="ADH_N"/>
    <property type="match status" value="1"/>
</dbReference>
<reference evidence="5" key="1">
    <citation type="submission" date="2016-11" db="EMBL/GenBank/DDBJ databases">
        <authorList>
            <person name="Varghese N."/>
            <person name="Submissions S."/>
        </authorList>
    </citation>
    <scope>NUCLEOTIDE SEQUENCE [LARGE SCALE GENOMIC DNA]</scope>
    <source>
        <strain evidence="5">DSM 22212</strain>
    </source>
</reference>